<sequence length="222" mass="24611">MKRKDYASSYGVIGLGRFGMALVECLSSAGKEVIAIDKEESRVREARRFTEMALVVENLDQEALEEAGIRNCDIVVVCIGERIDVSILVTMTVLKMGIAHVISKATSFIHGEALKQLGASVVFPERDMAIRLGKGLIYDSFLDSVALGGDAEVRRILVTKKLIGTSIQDMNIRHRYGVNIIAIEHDGHTNVNFNADYFFREGDAICIVGQSKNVEYFEKDIH</sequence>
<name>A0A9D1CH49_9FIRM</name>
<reference evidence="2" key="2">
    <citation type="journal article" date="2021" name="PeerJ">
        <title>Extensive microbial diversity within the chicken gut microbiome revealed by metagenomics and culture.</title>
        <authorList>
            <person name="Gilroy R."/>
            <person name="Ravi A."/>
            <person name="Getino M."/>
            <person name="Pursley I."/>
            <person name="Horton D.L."/>
            <person name="Alikhan N.F."/>
            <person name="Baker D."/>
            <person name="Gharbi K."/>
            <person name="Hall N."/>
            <person name="Watson M."/>
            <person name="Adriaenssens E.M."/>
            <person name="Foster-Nyarko E."/>
            <person name="Jarju S."/>
            <person name="Secka A."/>
            <person name="Antonio M."/>
            <person name="Oren A."/>
            <person name="Chaudhuri R.R."/>
            <person name="La Ragione R."/>
            <person name="Hildebrand F."/>
            <person name="Pallen M.J."/>
        </authorList>
    </citation>
    <scope>NUCLEOTIDE SEQUENCE</scope>
    <source>
        <strain evidence="2">ChiGjej2B2-12916</strain>
    </source>
</reference>
<feature type="domain" description="RCK C-terminal" evidence="1">
    <location>
        <begin position="140"/>
        <end position="222"/>
    </location>
</feature>
<dbReference type="InterPro" id="IPR036721">
    <property type="entry name" value="RCK_C_sf"/>
</dbReference>
<evidence type="ECO:0000259" key="1">
    <source>
        <dbReference type="PROSITE" id="PS51202"/>
    </source>
</evidence>
<dbReference type="EMBL" id="DVFO01000064">
    <property type="protein sequence ID" value="HIQ61207.1"/>
    <property type="molecule type" value="Genomic_DNA"/>
</dbReference>
<dbReference type="Gene3D" id="3.40.50.720">
    <property type="entry name" value="NAD(P)-binding Rossmann-like Domain"/>
    <property type="match status" value="1"/>
</dbReference>
<dbReference type="GO" id="GO:0006813">
    <property type="term" value="P:potassium ion transport"/>
    <property type="evidence" value="ECO:0007669"/>
    <property type="project" value="InterPro"/>
</dbReference>
<gene>
    <name evidence="2" type="ORF">IAD31_06390</name>
</gene>
<dbReference type="PANTHER" id="PTHR43833:SF7">
    <property type="entry name" value="KTR SYSTEM POTASSIUM UPTAKE PROTEIN C"/>
    <property type="match status" value="1"/>
</dbReference>
<protein>
    <submittedName>
        <fullName evidence="2">TrkA family potassium uptake protein</fullName>
    </submittedName>
</protein>
<organism evidence="2 3">
    <name type="scientific">Candidatus Enterenecus faecium</name>
    <dbReference type="NCBI Taxonomy" id="2840780"/>
    <lineage>
        <taxon>Bacteria</taxon>
        <taxon>Bacillati</taxon>
        <taxon>Bacillota</taxon>
        <taxon>Clostridia</taxon>
        <taxon>Eubacteriales</taxon>
        <taxon>Candidatus Enterenecus</taxon>
    </lineage>
</organism>
<dbReference type="InterPro" id="IPR036291">
    <property type="entry name" value="NAD(P)-bd_dom_sf"/>
</dbReference>
<dbReference type="InterPro" id="IPR006037">
    <property type="entry name" value="RCK_C"/>
</dbReference>
<dbReference type="Pfam" id="PF02080">
    <property type="entry name" value="TrkA_C"/>
    <property type="match status" value="1"/>
</dbReference>
<evidence type="ECO:0000313" key="3">
    <source>
        <dbReference type="Proteomes" id="UP000886879"/>
    </source>
</evidence>
<dbReference type="SUPFAM" id="SSF116726">
    <property type="entry name" value="TrkA C-terminal domain-like"/>
    <property type="match status" value="1"/>
</dbReference>
<accession>A0A9D1CH49</accession>
<dbReference type="AlphaFoldDB" id="A0A9D1CH49"/>
<dbReference type="InterPro" id="IPR003148">
    <property type="entry name" value="RCK_N"/>
</dbReference>
<dbReference type="PROSITE" id="PS51202">
    <property type="entry name" value="RCK_C"/>
    <property type="match status" value="1"/>
</dbReference>
<dbReference type="PANTHER" id="PTHR43833">
    <property type="entry name" value="POTASSIUM CHANNEL PROTEIN 2-RELATED-RELATED"/>
    <property type="match status" value="1"/>
</dbReference>
<dbReference type="InterPro" id="IPR050721">
    <property type="entry name" value="Trk_Ktr_HKT_K-transport"/>
</dbReference>
<dbReference type="GO" id="GO:0008324">
    <property type="term" value="F:monoatomic cation transmembrane transporter activity"/>
    <property type="evidence" value="ECO:0007669"/>
    <property type="project" value="InterPro"/>
</dbReference>
<evidence type="ECO:0000313" key="2">
    <source>
        <dbReference type="EMBL" id="HIQ61207.1"/>
    </source>
</evidence>
<proteinExistence type="predicted"/>
<dbReference type="Gene3D" id="3.30.70.1450">
    <property type="entry name" value="Regulator of K+ conductance, C-terminal domain"/>
    <property type="match status" value="1"/>
</dbReference>
<dbReference type="Pfam" id="PF02254">
    <property type="entry name" value="TrkA_N"/>
    <property type="match status" value="1"/>
</dbReference>
<dbReference type="SUPFAM" id="SSF51735">
    <property type="entry name" value="NAD(P)-binding Rossmann-fold domains"/>
    <property type="match status" value="1"/>
</dbReference>
<reference evidence="2" key="1">
    <citation type="submission" date="2020-10" db="EMBL/GenBank/DDBJ databases">
        <authorList>
            <person name="Gilroy R."/>
        </authorList>
    </citation>
    <scope>NUCLEOTIDE SEQUENCE</scope>
    <source>
        <strain evidence="2">ChiGjej2B2-12916</strain>
    </source>
</reference>
<dbReference type="Proteomes" id="UP000886879">
    <property type="component" value="Unassembled WGS sequence"/>
</dbReference>
<comment type="caution">
    <text evidence="2">The sequence shown here is derived from an EMBL/GenBank/DDBJ whole genome shotgun (WGS) entry which is preliminary data.</text>
</comment>